<organism evidence="1 2">
    <name type="scientific">Aetokthonos hydrillicola Thurmond2011</name>
    <dbReference type="NCBI Taxonomy" id="2712845"/>
    <lineage>
        <taxon>Bacteria</taxon>
        <taxon>Bacillati</taxon>
        <taxon>Cyanobacteriota</taxon>
        <taxon>Cyanophyceae</taxon>
        <taxon>Nostocales</taxon>
        <taxon>Hapalosiphonaceae</taxon>
        <taxon>Aetokthonos</taxon>
    </lineage>
</organism>
<proteinExistence type="predicted"/>
<comment type="caution">
    <text evidence="1">The sequence shown here is derived from an EMBL/GenBank/DDBJ whole genome shotgun (WGS) entry which is preliminary data.</text>
</comment>
<dbReference type="RefSeq" id="WP_208342919.1">
    <property type="nucleotide sequence ID" value="NZ_CAWQFN010000226.1"/>
</dbReference>
<protein>
    <submittedName>
        <fullName evidence="1">Uncharacterized protein</fullName>
    </submittedName>
</protein>
<evidence type="ECO:0000313" key="2">
    <source>
        <dbReference type="Proteomes" id="UP000667802"/>
    </source>
</evidence>
<dbReference type="Proteomes" id="UP000667802">
    <property type="component" value="Unassembled WGS sequence"/>
</dbReference>
<accession>A0AAP5IE02</accession>
<reference evidence="2" key="1">
    <citation type="journal article" date="2021" name="Science">
        <title>Hunting the eagle killer: A cyanobacterial neurotoxin causes vacuolar myelinopathy.</title>
        <authorList>
            <person name="Breinlinger S."/>
            <person name="Phillips T.J."/>
            <person name="Haram B.N."/>
            <person name="Mares J."/>
            <person name="Martinez Yerena J.A."/>
            <person name="Hrouzek P."/>
            <person name="Sobotka R."/>
            <person name="Henderson W.M."/>
            <person name="Schmieder P."/>
            <person name="Williams S.M."/>
            <person name="Lauderdale J.D."/>
            <person name="Wilde H.D."/>
            <person name="Gerrin W."/>
            <person name="Kust A."/>
            <person name="Washington J.W."/>
            <person name="Wagner C."/>
            <person name="Geier B."/>
            <person name="Liebeke M."/>
            <person name="Enke H."/>
            <person name="Niedermeyer T.H.J."/>
            <person name="Wilde S.B."/>
        </authorList>
    </citation>
    <scope>NUCLEOTIDE SEQUENCE [LARGE SCALE GENOMIC DNA]</scope>
    <source>
        <strain evidence="2">Thurmond2011</strain>
    </source>
</reference>
<dbReference type="EMBL" id="JAALHA020000017">
    <property type="protein sequence ID" value="MDR9898287.1"/>
    <property type="molecule type" value="Genomic_DNA"/>
</dbReference>
<evidence type="ECO:0000313" key="1">
    <source>
        <dbReference type="EMBL" id="MDR9898287.1"/>
    </source>
</evidence>
<dbReference type="AlphaFoldDB" id="A0AAP5IE02"/>
<gene>
    <name evidence="1" type="ORF">G7B40_027550</name>
</gene>
<sequence>MREKPVLEADKILITDVAIQGWAVATAIEAHLLLEYGQVDDAQNLLDREVISFRNIAIKWADSLLGNELLQIATAYRFAAPIFKEHITPERVDRIAYISSVDKSLSKNEIKRKKNFAEVEFEMYSARQRFDTKWIYQQIAVAEYLDTLSELLARLESLQPFANLCKSTGVKSSRELLLGDDADPGLYGIKLI</sequence>
<name>A0AAP5IE02_9CYAN</name>
<keyword evidence="2" id="KW-1185">Reference proteome</keyword>